<dbReference type="Gene3D" id="3.40.50.720">
    <property type="entry name" value="NAD(P)-binding Rossmann-like Domain"/>
    <property type="match status" value="1"/>
</dbReference>
<keyword evidence="3" id="KW-0560">Oxidoreductase</keyword>
<keyword evidence="2" id="KW-0521">NADP</keyword>
<dbReference type="InterPro" id="IPR051609">
    <property type="entry name" value="NmrA/Isoflavone_reductase-like"/>
</dbReference>
<organism evidence="5 6">
    <name type="scientific">Aspergillus sydowii CBS 593.65</name>
    <dbReference type="NCBI Taxonomy" id="1036612"/>
    <lineage>
        <taxon>Eukaryota</taxon>
        <taxon>Fungi</taxon>
        <taxon>Dikarya</taxon>
        <taxon>Ascomycota</taxon>
        <taxon>Pezizomycotina</taxon>
        <taxon>Eurotiomycetes</taxon>
        <taxon>Eurotiomycetidae</taxon>
        <taxon>Eurotiales</taxon>
        <taxon>Aspergillaceae</taxon>
        <taxon>Aspergillus</taxon>
        <taxon>Aspergillus subgen. Nidulantes</taxon>
    </lineage>
</organism>
<evidence type="ECO:0000313" key="6">
    <source>
        <dbReference type="Proteomes" id="UP000184356"/>
    </source>
</evidence>
<dbReference type="SUPFAM" id="SSF51735">
    <property type="entry name" value="NAD(P)-binding Rossmann-fold domains"/>
    <property type="match status" value="1"/>
</dbReference>
<accession>A0A1L9T1Z7</accession>
<evidence type="ECO:0000256" key="3">
    <source>
        <dbReference type="ARBA" id="ARBA00023002"/>
    </source>
</evidence>
<dbReference type="Proteomes" id="UP000184356">
    <property type="component" value="Unassembled WGS sequence"/>
</dbReference>
<gene>
    <name evidence="5" type="ORF">ASPSYDRAFT_50975</name>
</gene>
<proteinExistence type="inferred from homology"/>
<dbReference type="VEuPathDB" id="FungiDB:ASPSYDRAFT_50975"/>
<dbReference type="OrthoDB" id="9974981at2759"/>
<evidence type="ECO:0000256" key="2">
    <source>
        <dbReference type="ARBA" id="ARBA00022857"/>
    </source>
</evidence>
<dbReference type="AlphaFoldDB" id="A0A1L9T1Z7"/>
<comment type="similarity">
    <text evidence="1">Belongs to the NmrA-type oxidoreductase family. Isoflavone reductase subfamily.</text>
</comment>
<keyword evidence="6" id="KW-1185">Reference proteome</keyword>
<evidence type="ECO:0000313" key="5">
    <source>
        <dbReference type="EMBL" id="OJJ53470.1"/>
    </source>
</evidence>
<evidence type="ECO:0000259" key="4">
    <source>
        <dbReference type="Pfam" id="PF13460"/>
    </source>
</evidence>
<dbReference type="Pfam" id="PF13460">
    <property type="entry name" value="NAD_binding_10"/>
    <property type="match status" value="1"/>
</dbReference>
<dbReference type="Gene3D" id="3.90.25.10">
    <property type="entry name" value="UDP-galactose 4-epimerase, domain 1"/>
    <property type="match status" value="1"/>
</dbReference>
<name>A0A1L9T1Z7_9EURO</name>
<protein>
    <recommendedName>
        <fullName evidence="4">NAD(P)-binding domain-containing protein</fullName>
    </recommendedName>
</protein>
<dbReference type="RefSeq" id="XP_040697276.1">
    <property type="nucleotide sequence ID" value="XM_040848193.1"/>
</dbReference>
<dbReference type="EMBL" id="KV878597">
    <property type="protein sequence ID" value="OJJ53470.1"/>
    <property type="molecule type" value="Genomic_DNA"/>
</dbReference>
<sequence>MTTFQKVALLGKGALGSVLLTELLKAQYIVTVLTRSAASLGDLPTGVTAKEVDYSSVSNLATALQGHDIVISTVSPAAIPLQKPAIDAAIQAGVKRFIPAEFGAMTSDPEGKKLPFHAPAVEIHEYLASKADAGEIEYTVFAVGGFLEMLFTSPLVVDFEKRAVALYDGGVHGFGVSRLSTVAKAVVASMDKAEKTKNRLVRVHDAILTQRKVYDIVRKWTPGETWTETEVDAEAAVQSALGQLAKGFDPALVAPLFAAAFLGGKYGSEYKEVDNELLGLGLMSDEEVEEFGLSLRAQQ</sequence>
<feature type="domain" description="NAD(P)-binding" evidence="4">
    <location>
        <begin position="12"/>
        <end position="135"/>
    </location>
</feature>
<dbReference type="PANTHER" id="PTHR47706">
    <property type="entry name" value="NMRA-LIKE FAMILY PROTEIN"/>
    <property type="match status" value="1"/>
</dbReference>
<evidence type="ECO:0000256" key="1">
    <source>
        <dbReference type="ARBA" id="ARBA00005725"/>
    </source>
</evidence>
<dbReference type="PANTHER" id="PTHR47706:SF1">
    <property type="entry name" value="CIPA-LIKE, PUTATIVE (AFU_ORTHOLOGUE AFUA_1G12460)-RELATED"/>
    <property type="match status" value="1"/>
</dbReference>
<dbReference type="InterPro" id="IPR036291">
    <property type="entry name" value="NAD(P)-bd_dom_sf"/>
</dbReference>
<dbReference type="STRING" id="1036612.A0A1L9T1Z7"/>
<dbReference type="InterPro" id="IPR016040">
    <property type="entry name" value="NAD(P)-bd_dom"/>
</dbReference>
<reference evidence="6" key="1">
    <citation type="journal article" date="2017" name="Genome Biol.">
        <title>Comparative genomics reveals high biological diversity and specific adaptations in the industrially and medically important fungal genus Aspergillus.</title>
        <authorList>
            <person name="de Vries R.P."/>
            <person name="Riley R."/>
            <person name="Wiebenga A."/>
            <person name="Aguilar-Osorio G."/>
            <person name="Amillis S."/>
            <person name="Uchima C.A."/>
            <person name="Anderluh G."/>
            <person name="Asadollahi M."/>
            <person name="Askin M."/>
            <person name="Barry K."/>
            <person name="Battaglia E."/>
            <person name="Bayram O."/>
            <person name="Benocci T."/>
            <person name="Braus-Stromeyer S.A."/>
            <person name="Caldana C."/>
            <person name="Canovas D."/>
            <person name="Cerqueira G.C."/>
            <person name="Chen F."/>
            <person name="Chen W."/>
            <person name="Choi C."/>
            <person name="Clum A."/>
            <person name="Dos Santos R.A."/>
            <person name="Damasio A.R."/>
            <person name="Diallinas G."/>
            <person name="Emri T."/>
            <person name="Fekete E."/>
            <person name="Flipphi M."/>
            <person name="Freyberg S."/>
            <person name="Gallo A."/>
            <person name="Gournas C."/>
            <person name="Habgood R."/>
            <person name="Hainaut M."/>
            <person name="Harispe M.L."/>
            <person name="Henrissat B."/>
            <person name="Hilden K.S."/>
            <person name="Hope R."/>
            <person name="Hossain A."/>
            <person name="Karabika E."/>
            <person name="Karaffa L."/>
            <person name="Karanyi Z."/>
            <person name="Krasevec N."/>
            <person name="Kuo A."/>
            <person name="Kusch H."/>
            <person name="LaButti K."/>
            <person name="Lagendijk E.L."/>
            <person name="Lapidus A."/>
            <person name="Levasseur A."/>
            <person name="Lindquist E."/>
            <person name="Lipzen A."/>
            <person name="Logrieco A.F."/>
            <person name="MacCabe A."/>
            <person name="Maekelae M.R."/>
            <person name="Malavazi I."/>
            <person name="Melin P."/>
            <person name="Meyer V."/>
            <person name="Mielnichuk N."/>
            <person name="Miskei M."/>
            <person name="Molnar A.P."/>
            <person name="Mule G."/>
            <person name="Ngan C.Y."/>
            <person name="Orejas M."/>
            <person name="Orosz E."/>
            <person name="Ouedraogo J.P."/>
            <person name="Overkamp K.M."/>
            <person name="Park H.-S."/>
            <person name="Perrone G."/>
            <person name="Piumi F."/>
            <person name="Punt P.J."/>
            <person name="Ram A.F."/>
            <person name="Ramon A."/>
            <person name="Rauscher S."/>
            <person name="Record E."/>
            <person name="Riano-Pachon D.M."/>
            <person name="Robert V."/>
            <person name="Roehrig J."/>
            <person name="Ruller R."/>
            <person name="Salamov A."/>
            <person name="Salih N.S."/>
            <person name="Samson R.A."/>
            <person name="Sandor E."/>
            <person name="Sanguinetti M."/>
            <person name="Schuetze T."/>
            <person name="Sepcic K."/>
            <person name="Shelest E."/>
            <person name="Sherlock G."/>
            <person name="Sophianopoulou V."/>
            <person name="Squina F.M."/>
            <person name="Sun H."/>
            <person name="Susca A."/>
            <person name="Todd R.B."/>
            <person name="Tsang A."/>
            <person name="Unkles S.E."/>
            <person name="van de Wiele N."/>
            <person name="van Rossen-Uffink D."/>
            <person name="Oliveira J.V."/>
            <person name="Vesth T.C."/>
            <person name="Visser J."/>
            <person name="Yu J.-H."/>
            <person name="Zhou M."/>
            <person name="Andersen M.R."/>
            <person name="Archer D.B."/>
            <person name="Baker S.E."/>
            <person name="Benoit I."/>
            <person name="Brakhage A.A."/>
            <person name="Braus G.H."/>
            <person name="Fischer R."/>
            <person name="Frisvad J.C."/>
            <person name="Goldman G.H."/>
            <person name="Houbraken J."/>
            <person name="Oakley B."/>
            <person name="Pocsi I."/>
            <person name="Scazzocchio C."/>
            <person name="Seiboth B."/>
            <person name="vanKuyk P.A."/>
            <person name="Wortman J."/>
            <person name="Dyer P.S."/>
            <person name="Grigoriev I.V."/>
        </authorList>
    </citation>
    <scope>NUCLEOTIDE SEQUENCE [LARGE SCALE GENOMIC DNA]</scope>
    <source>
        <strain evidence="6">CBS 593.65</strain>
    </source>
</reference>
<dbReference type="GeneID" id="63764266"/>
<dbReference type="GO" id="GO:0016491">
    <property type="term" value="F:oxidoreductase activity"/>
    <property type="evidence" value="ECO:0007669"/>
    <property type="project" value="UniProtKB-KW"/>
</dbReference>